<accession>A0A1M5USG3</accession>
<proteinExistence type="predicted"/>
<dbReference type="GO" id="GO:0003677">
    <property type="term" value="F:DNA binding"/>
    <property type="evidence" value="ECO:0007669"/>
    <property type="project" value="InterPro"/>
</dbReference>
<dbReference type="CDD" id="cd00093">
    <property type="entry name" value="HTH_XRE"/>
    <property type="match status" value="1"/>
</dbReference>
<evidence type="ECO:0000313" key="3">
    <source>
        <dbReference type="Proteomes" id="UP000184522"/>
    </source>
</evidence>
<dbReference type="Gene3D" id="1.10.260.40">
    <property type="entry name" value="lambda repressor-like DNA-binding domains"/>
    <property type="match status" value="1"/>
</dbReference>
<reference evidence="3" key="1">
    <citation type="submission" date="2016-11" db="EMBL/GenBank/DDBJ databases">
        <authorList>
            <person name="Varghese N."/>
            <person name="Submissions S."/>
        </authorList>
    </citation>
    <scope>NUCLEOTIDE SEQUENCE [LARGE SCALE GENOMIC DNA]</scope>
    <source>
        <strain evidence="3">DSM 25330</strain>
    </source>
</reference>
<dbReference type="OrthoDB" id="680449at2"/>
<dbReference type="PROSITE" id="PS50943">
    <property type="entry name" value="HTH_CROC1"/>
    <property type="match status" value="1"/>
</dbReference>
<gene>
    <name evidence="2" type="ORF">SAMN05444148_2585</name>
</gene>
<keyword evidence="3" id="KW-1185">Reference proteome</keyword>
<dbReference type="InterPro" id="IPR010982">
    <property type="entry name" value="Lambda_DNA-bd_dom_sf"/>
</dbReference>
<dbReference type="InterPro" id="IPR001387">
    <property type="entry name" value="Cro/C1-type_HTH"/>
</dbReference>
<evidence type="ECO:0000313" key="2">
    <source>
        <dbReference type="EMBL" id="SHH65885.1"/>
    </source>
</evidence>
<dbReference type="RefSeq" id="WP_073087080.1">
    <property type="nucleotide sequence ID" value="NZ_FQWS01000002.1"/>
</dbReference>
<dbReference type="Proteomes" id="UP000184522">
    <property type="component" value="Unassembled WGS sequence"/>
</dbReference>
<dbReference type="STRING" id="1089305.SAMN05444148_2585"/>
<dbReference type="AlphaFoldDB" id="A0A1M5USG3"/>
<dbReference type="Pfam" id="PF01381">
    <property type="entry name" value="HTH_3"/>
    <property type="match status" value="1"/>
</dbReference>
<dbReference type="SMART" id="SM00530">
    <property type="entry name" value="HTH_XRE"/>
    <property type="match status" value="1"/>
</dbReference>
<name>A0A1M5USG3_9FLAO</name>
<evidence type="ECO:0000259" key="1">
    <source>
        <dbReference type="PROSITE" id="PS50943"/>
    </source>
</evidence>
<dbReference type="SUPFAM" id="SSF47413">
    <property type="entry name" value="lambda repressor-like DNA-binding domains"/>
    <property type="match status" value="1"/>
</dbReference>
<organism evidence="2 3">
    <name type="scientific">Winogradskyella jejuensis</name>
    <dbReference type="NCBI Taxonomy" id="1089305"/>
    <lineage>
        <taxon>Bacteria</taxon>
        <taxon>Pseudomonadati</taxon>
        <taxon>Bacteroidota</taxon>
        <taxon>Flavobacteriia</taxon>
        <taxon>Flavobacteriales</taxon>
        <taxon>Flavobacteriaceae</taxon>
        <taxon>Winogradskyella</taxon>
    </lineage>
</organism>
<feature type="domain" description="HTH cro/C1-type" evidence="1">
    <location>
        <begin position="40"/>
        <end position="94"/>
    </location>
</feature>
<dbReference type="EMBL" id="FQWS01000002">
    <property type="protein sequence ID" value="SHH65885.1"/>
    <property type="molecule type" value="Genomic_DNA"/>
</dbReference>
<sequence>MEKNLNKVVTKTATKWKERAKKDRSNRRNITRAQAFALELLDYMDLHKIKQIDLANRMDVSAQQVNKILRAKANLTFETIDKIADALGVDISSPKIKSSNRTNSAIIQYSMQIVHKRKYRTIEEELTSEKIVKRNPVLQPNMENLDPYNYTAKQI</sequence>
<protein>
    <submittedName>
        <fullName evidence="2">Helix-turn-helix</fullName>
    </submittedName>
</protein>